<evidence type="ECO:0000313" key="3">
    <source>
        <dbReference type="Proteomes" id="UP001321473"/>
    </source>
</evidence>
<evidence type="ECO:0000313" key="2">
    <source>
        <dbReference type="EMBL" id="KAK8783760.1"/>
    </source>
</evidence>
<feature type="compositionally biased region" description="Acidic residues" evidence="1">
    <location>
        <begin position="31"/>
        <end position="46"/>
    </location>
</feature>
<protein>
    <submittedName>
        <fullName evidence="2">Uncharacterized protein</fullName>
    </submittedName>
</protein>
<dbReference type="Proteomes" id="UP001321473">
    <property type="component" value="Unassembled WGS sequence"/>
</dbReference>
<feature type="region of interest" description="Disordered" evidence="1">
    <location>
        <begin position="13"/>
        <end position="52"/>
    </location>
</feature>
<dbReference type="AlphaFoldDB" id="A0AAQ4F956"/>
<dbReference type="EMBL" id="JARKHS020005220">
    <property type="protein sequence ID" value="KAK8783760.1"/>
    <property type="molecule type" value="Genomic_DNA"/>
</dbReference>
<keyword evidence="3" id="KW-1185">Reference proteome</keyword>
<feature type="compositionally biased region" description="Polar residues" evidence="1">
    <location>
        <begin position="132"/>
        <end position="141"/>
    </location>
</feature>
<reference evidence="2 3" key="1">
    <citation type="journal article" date="2023" name="Arcadia Sci">
        <title>De novo assembly of a long-read Amblyomma americanum tick genome.</title>
        <authorList>
            <person name="Chou S."/>
            <person name="Poskanzer K.E."/>
            <person name="Rollins M."/>
            <person name="Thuy-Boun P.S."/>
        </authorList>
    </citation>
    <scope>NUCLEOTIDE SEQUENCE [LARGE SCALE GENOMIC DNA]</scope>
    <source>
        <strain evidence="2">F_SG_1</strain>
        <tissue evidence="2">Salivary glands</tissue>
    </source>
</reference>
<evidence type="ECO:0000256" key="1">
    <source>
        <dbReference type="SAM" id="MobiDB-lite"/>
    </source>
</evidence>
<feature type="region of interest" description="Disordered" evidence="1">
    <location>
        <begin position="120"/>
        <end position="141"/>
    </location>
</feature>
<name>A0AAQ4F956_AMBAM</name>
<comment type="caution">
    <text evidence="2">The sequence shown here is derived from an EMBL/GenBank/DDBJ whole genome shotgun (WGS) entry which is preliminary data.</text>
</comment>
<gene>
    <name evidence="2" type="ORF">V5799_009876</name>
</gene>
<accession>A0AAQ4F956</accession>
<organism evidence="2 3">
    <name type="scientific">Amblyomma americanum</name>
    <name type="common">Lone star tick</name>
    <dbReference type="NCBI Taxonomy" id="6943"/>
    <lineage>
        <taxon>Eukaryota</taxon>
        <taxon>Metazoa</taxon>
        <taxon>Ecdysozoa</taxon>
        <taxon>Arthropoda</taxon>
        <taxon>Chelicerata</taxon>
        <taxon>Arachnida</taxon>
        <taxon>Acari</taxon>
        <taxon>Parasitiformes</taxon>
        <taxon>Ixodida</taxon>
        <taxon>Ixodoidea</taxon>
        <taxon>Ixodidae</taxon>
        <taxon>Amblyomminae</taxon>
        <taxon>Amblyomma</taxon>
    </lineage>
</organism>
<sequence>MKLLIGDLYNINNLDNLGSQDDQNDPGDLGGLEDLDYKDDQSDEDDQSHQYEQGYLADVDDEDDMDDFVNLRRYQGFLPPGEGSDDDGFFEEQNVELHFLPLAARLAGPAQVRSPLLRSISPACPAMDNGVRGSNTGNSRQ</sequence>
<proteinExistence type="predicted"/>